<dbReference type="OrthoDB" id="9768187at2"/>
<evidence type="ECO:0000256" key="2">
    <source>
        <dbReference type="ARBA" id="ARBA00022475"/>
    </source>
</evidence>
<feature type="transmembrane region" description="Helical" evidence="7">
    <location>
        <begin position="66"/>
        <end position="86"/>
    </location>
</feature>
<evidence type="ECO:0000256" key="7">
    <source>
        <dbReference type="SAM" id="Phobius"/>
    </source>
</evidence>
<dbReference type="Proteomes" id="UP000285456">
    <property type="component" value="Unassembled WGS sequence"/>
</dbReference>
<dbReference type="NCBIfam" id="TIGR02614">
    <property type="entry name" value="ftsW"/>
    <property type="match status" value="1"/>
</dbReference>
<comment type="subcellular location">
    <subcellularLocation>
        <location evidence="1">Cell membrane</location>
        <topology evidence="1">Multi-pass membrane protein</topology>
    </subcellularLocation>
</comment>
<dbReference type="NCBIfam" id="TIGR02615">
    <property type="entry name" value="spoVE"/>
    <property type="match status" value="1"/>
</dbReference>
<evidence type="ECO:0000256" key="5">
    <source>
        <dbReference type="ARBA" id="ARBA00022989"/>
    </source>
</evidence>
<feature type="transmembrane region" description="Helical" evidence="7">
    <location>
        <begin position="280"/>
        <end position="306"/>
    </location>
</feature>
<keyword evidence="9" id="KW-1185">Reference proteome</keyword>
<reference evidence="8 9" key="1">
    <citation type="journal article" date="2007" name="Int. J. Syst. Evol. Microbiol.">
        <title>Oceanobacillus profundus sp. nov., isolated from a deep-sea sediment core.</title>
        <authorList>
            <person name="Kim Y.G."/>
            <person name="Choi D.H."/>
            <person name="Hyun S."/>
            <person name="Cho B.C."/>
        </authorList>
    </citation>
    <scope>NUCLEOTIDE SEQUENCE [LARGE SCALE GENOMIC DNA]</scope>
    <source>
        <strain evidence="8 9">DSM 18246</strain>
    </source>
</reference>
<dbReference type="InterPro" id="IPR013437">
    <property type="entry name" value="FtsW"/>
</dbReference>
<dbReference type="GO" id="GO:0009252">
    <property type="term" value="P:peptidoglycan biosynthetic process"/>
    <property type="evidence" value="ECO:0007669"/>
    <property type="project" value="InterPro"/>
</dbReference>
<organism evidence="8 9">
    <name type="scientific">Oceanobacillus profundus</name>
    <dbReference type="NCBI Taxonomy" id="372463"/>
    <lineage>
        <taxon>Bacteria</taxon>
        <taxon>Bacillati</taxon>
        <taxon>Bacillota</taxon>
        <taxon>Bacilli</taxon>
        <taxon>Bacillales</taxon>
        <taxon>Bacillaceae</taxon>
        <taxon>Oceanobacillus</taxon>
    </lineage>
</organism>
<dbReference type="InterPro" id="IPR013438">
    <property type="entry name" value="SpoVE"/>
</dbReference>
<evidence type="ECO:0000256" key="1">
    <source>
        <dbReference type="ARBA" id="ARBA00004651"/>
    </source>
</evidence>
<accession>A0A417YKK7</accession>
<evidence type="ECO:0000313" key="8">
    <source>
        <dbReference type="EMBL" id="RHW33741.1"/>
    </source>
</evidence>
<feature type="transmembrane region" description="Helical" evidence="7">
    <location>
        <begin position="204"/>
        <end position="226"/>
    </location>
</feature>
<protein>
    <submittedName>
        <fullName evidence="8">Stage V sporulation protein E</fullName>
    </submittedName>
</protein>
<dbReference type="PANTHER" id="PTHR30474">
    <property type="entry name" value="CELL CYCLE PROTEIN"/>
    <property type="match status" value="1"/>
</dbReference>
<keyword evidence="3 7" id="KW-0812">Transmembrane</keyword>
<dbReference type="PANTHER" id="PTHR30474:SF13">
    <property type="entry name" value="STAGE V SPORULATION PROTEIN E"/>
    <property type="match status" value="1"/>
</dbReference>
<dbReference type="Pfam" id="PF01098">
    <property type="entry name" value="FTSW_RODA_SPOVE"/>
    <property type="match status" value="1"/>
</dbReference>
<dbReference type="GO" id="GO:0032153">
    <property type="term" value="C:cell division site"/>
    <property type="evidence" value="ECO:0007669"/>
    <property type="project" value="TreeGrafter"/>
</dbReference>
<evidence type="ECO:0000313" key="9">
    <source>
        <dbReference type="Proteomes" id="UP000285456"/>
    </source>
</evidence>
<name>A0A417YKK7_9BACI</name>
<feature type="transmembrane region" description="Helical" evidence="7">
    <location>
        <begin position="358"/>
        <end position="379"/>
    </location>
</feature>
<keyword evidence="2" id="KW-1003">Cell membrane</keyword>
<feature type="transmembrane region" description="Helical" evidence="7">
    <location>
        <begin position="133"/>
        <end position="152"/>
    </location>
</feature>
<evidence type="ECO:0000256" key="4">
    <source>
        <dbReference type="ARBA" id="ARBA00022960"/>
    </source>
</evidence>
<dbReference type="InterPro" id="IPR001182">
    <property type="entry name" value="FtsW/RodA"/>
</dbReference>
<proteinExistence type="predicted"/>
<dbReference type="GO" id="GO:0005886">
    <property type="term" value="C:plasma membrane"/>
    <property type="evidence" value="ECO:0007669"/>
    <property type="project" value="UniProtKB-SubCell"/>
</dbReference>
<dbReference type="InterPro" id="IPR018365">
    <property type="entry name" value="Cell_cycle_FtsW-rel_CS"/>
</dbReference>
<dbReference type="AlphaFoldDB" id="A0A417YKK7"/>
<gene>
    <name evidence="8" type="primary">spoVE</name>
    <name evidence="8" type="ORF">D1B32_06770</name>
</gene>
<evidence type="ECO:0000256" key="3">
    <source>
        <dbReference type="ARBA" id="ARBA00022692"/>
    </source>
</evidence>
<feature type="transmembrane region" description="Helical" evidence="7">
    <location>
        <begin position="26"/>
        <end position="46"/>
    </location>
</feature>
<feature type="transmembrane region" description="Helical" evidence="7">
    <location>
        <begin position="318"/>
        <end position="346"/>
    </location>
</feature>
<dbReference type="PROSITE" id="PS00428">
    <property type="entry name" value="FTSW_RODA_SPOVE"/>
    <property type="match status" value="1"/>
</dbReference>
<feature type="transmembrane region" description="Helical" evidence="7">
    <location>
        <begin position="159"/>
        <end position="176"/>
    </location>
</feature>
<feature type="transmembrane region" description="Helical" evidence="7">
    <location>
        <begin position="93"/>
        <end position="113"/>
    </location>
</feature>
<sequence length="382" mass="41948">MPLIQNWKRGVFLLNKLLKEQKRPDLPLLFIIVILLVVGIVMVYSSSYVWSDYKFNDSFYYLKRQLLFAGAGVVAMFFFMVIPYYTWKKYANLILLFCFILLLLVLIPGVGLVRGGAQSWIGVGAFSIQPSEFMKLGLIIFLAAILSANQKYITSFKKGFLPCILLVFTAFGLIMLQPDLGTGMVLVLTCMIMIFAAGARLTHFFGLAAIGMLGFVGLIASAPYRISRITAFLNPWEDPLGDGFQIIQSLYAIGPGGLMGLGLGNSLQKYFYLPEPQTDFIFAILGEELGFIGGTVIIVLFFLLLWRGIKISLEAPDLFGRFLALGIAGMLAVQAMINISVVIGLIPVTGITLPFLSYGGSSLTLTLCSVGVLLNISIYSKI</sequence>
<feature type="transmembrane region" description="Helical" evidence="7">
    <location>
        <begin position="182"/>
        <end position="199"/>
    </location>
</feature>
<keyword evidence="5 7" id="KW-1133">Transmembrane helix</keyword>
<evidence type="ECO:0000256" key="6">
    <source>
        <dbReference type="ARBA" id="ARBA00023136"/>
    </source>
</evidence>
<keyword evidence="4" id="KW-0133">Cell shape</keyword>
<keyword evidence="6 7" id="KW-0472">Membrane</keyword>
<dbReference type="GO" id="GO:0008360">
    <property type="term" value="P:regulation of cell shape"/>
    <property type="evidence" value="ECO:0007669"/>
    <property type="project" value="UniProtKB-KW"/>
</dbReference>
<comment type="caution">
    <text evidence="8">The sequence shown here is derived from an EMBL/GenBank/DDBJ whole genome shotgun (WGS) entry which is preliminary data.</text>
</comment>
<dbReference type="GO" id="GO:0051301">
    <property type="term" value="P:cell division"/>
    <property type="evidence" value="ECO:0007669"/>
    <property type="project" value="InterPro"/>
</dbReference>
<dbReference type="EMBL" id="QWEH01000003">
    <property type="protein sequence ID" value="RHW33741.1"/>
    <property type="molecule type" value="Genomic_DNA"/>
</dbReference>
<dbReference type="GO" id="GO:0015648">
    <property type="term" value="F:lipid-linked peptidoglycan transporter activity"/>
    <property type="evidence" value="ECO:0007669"/>
    <property type="project" value="TreeGrafter"/>
</dbReference>